<proteinExistence type="predicted"/>
<feature type="domain" description="DUF2231" evidence="2">
    <location>
        <begin position="17"/>
        <end position="150"/>
    </location>
</feature>
<name>A0ABS6ZME2_9GAMM</name>
<sequence>MADQPIRTINSRIAIFGHPMHPTLVHFPVACLLLLVGSDAAYLYTGDVFWAQAGLWLAGVGALSGWIASTVGLIDLVTIHRIRRKLLGWCHAIMAVMMLSLASLNWLWRFLEATDLLPWAIALSLLTAVLVGLTGALGGTLVYEKAVGVEIDDK</sequence>
<organism evidence="3 4">
    <name type="scientific">Billgrantia antri</name>
    <dbReference type="NCBI Taxonomy" id="2846777"/>
    <lineage>
        <taxon>Bacteria</taxon>
        <taxon>Pseudomonadati</taxon>
        <taxon>Pseudomonadota</taxon>
        <taxon>Gammaproteobacteria</taxon>
        <taxon>Oceanospirillales</taxon>
        <taxon>Halomonadaceae</taxon>
        <taxon>Billgrantia</taxon>
    </lineage>
</organism>
<dbReference type="InterPro" id="IPR019251">
    <property type="entry name" value="DUF2231_TM"/>
</dbReference>
<evidence type="ECO:0000313" key="4">
    <source>
        <dbReference type="Proteomes" id="UP000769617"/>
    </source>
</evidence>
<gene>
    <name evidence="3" type="ORF">KPL81_07015</name>
</gene>
<protein>
    <submittedName>
        <fullName evidence="3">DUF2231 domain-containing protein</fullName>
    </submittedName>
</protein>
<feature type="transmembrane region" description="Helical" evidence="1">
    <location>
        <begin position="24"/>
        <end position="44"/>
    </location>
</feature>
<dbReference type="Pfam" id="PF09990">
    <property type="entry name" value="DUF2231"/>
    <property type="match status" value="1"/>
</dbReference>
<dbReference type="RefSeq" id="WP_209476616.1">
    <property type="nucleotide sequence ID" value="NZ_JAHYCA010000002.1"/>
</dbReference>
<keyword evidence="1" id="KW-0472">Membrane</keyword>
<reference evidence="3 4" key="1">
    <citation type="submission" date="2021-07" db="EMBL/GenBank/DDBJ databases">
        <authorList>
            <person name="So Y."/>
        </authorList>
    </citation>
    <scope>NUCLEOTIDE SEQUENCE [LARGE SCALE GENOMIC DNA]</scope>
    <source>
        <strain evidence="3 4">Y3S6</strain>
    </source>
</reference>
<feature type="transmembrane region" description="Helical" evidence="1">
    <location>
        <begin position="86"/>
        <end position="108"/>
    </location>
</feature>
<evidence type="ECO:0000256" key="1">
    <source>
        <dbReference type="SAM" id="Phobius"/>
    </source>
</evidence>
<feature type="transmembrane region" description="Helical" evidence="1">
    <location>
        <begin position="50"/>
        <end position="74"/>
    </location>
</feature>
<dbReference type="EMBL" id="JAHYCA010000002">
    <property type="protein sequence ID" value="MBW6390908.1"/>
    <property type="molecule type" value="Genomic_DNA"/>
</dbReference>
<feature type="transmembrane region" description="Helical" evidence="1">
    <location>
        <begin position="120"/>
        <end position="143"/>
    </location>
</feature>
<accession>A0ABS6ZME2</accession>
<keyword evidence="1" id="KW-0812">Transmembrane</keyword>
<evidence type="ECO:0000313" key="3">
    <source>
        <dbReference type="EMBL" id="MBW6390908.1"/>
    </source>
</evidence>
<dbReference type="Proteomes" id="UP000769617">
    <property type="component" value="Unassembled WGS sequence"/>
</dbReference>
<evidence type="ECO:0000259" key="2">
    <source>
        <dbReference type="Pfam" id="PF09990"/>
    </source>
</evidence>
<keyword evidence="4" id="KW-1185">Reference proteome</keyword>
<keyword evidence="1" id="KW-1133">Transmembrane helix</keyword>
<comment type="caution">
    <text evidence="3">The sequence shown here is derived from an EMBL/GenBank/DDBJ whole genome shotgun (WGS) entry which is preliminary data.</text>
</comment>